<comment type="function">
    <text evidence="7">Non-catalytic component of the 20S core proteasome complex involved in the proteolytic degradation of most intracellular proteins. This complex plays numerous essential roles within the cell by associating with different regulatory particles. Associated with two 19S regulatory particles, forms the 26S proteasome and thus participates in the ATP-dependent degradation of ubiquitinated proteins. The 26S proteasome plays a key role in the maintenance of protein homeostasis by removing misfolded or damaged proteins that could impair cellular functions, and by removing proteins whose functions are no longer required. Associated with the PA200 or PA28, the 20S proteasome mediates ubiquitin-independent protein degradation. This type of proteolysis is required in several pathways including spermatogenesis (20S-PA200 complex) or generation of a subset of MHC class I-presented antigenic peptides (20S-PA28 complex).</text>
</comment>
<dbReference type="Gene3D" id="3.60.20.10">
    <property type="entry name" value="Glutamine Phosphoribosylpyrophosphate, subunit 1, domain 1"/>
    <property type="match status" value="1"/>
</dbReference>
<dbReference type="SUPFAM" id="SSF56235">
    <property type="entry name" value="N-terminal nucleophile aminohydrolases (Ntn hydrolases)"/>
    <property type="match status" value="1"/>
</dbReference>
<reference evidence="9" key="1">
    <citation type="journal article" date="2002" name="Science">
        <title>The genome sequence of the malaria mosquito Anopheles gambiae.</title>
        <authorList>
            <person name="Holt R.A."/>
            <person name="Subramanian G.M."/>
            <person name="Halpern A."/>
            <person name="Sutton G.G."/>
            <person name="Charlab R."/>
            <person name="Nusskern D.R."/>
            <person name="Wincker P."/>
            <person name="Clark A.G."/>
            <person name="Ribeiro J.M."/>
            <person name="Wides R."/>
            <person name="Salzberg S.L."/>
            <person name="Loftus B."/>
            <person name="Yandell M."/>
            <person name="Majoros W.H."/>
            <person name="Rusch D.B."/>
            <person name="Lai Z."/>
            <person name="Kraft C.L."/>
            <person name="Abril J.F."/>
            <person name="Anthouard V."/>
            <person name="Arensburger P."/>
            <person name="Atkinson P.W."/>
            <person name="Baden H."/>
            <person name="de Berardinis V."/>
            <person name="Baldwin D."/>
            <person name="Benes V."/>
            <person name="Biedler J."/>
            <person name="Blass C."/>
            <person name="Bolanos R."/>
            <person name="Boscus D."/>
            <person name="Barnstead M."/>
            <person name="Cai S."/>
            <person name="Center A."/>
            <person name="Chaturverdi K."/>
            <person name="Christophides G.K."/>
            <person name="Chrystal M.A."/>
            <person name="Clamp M."/>
            <person name="Cravchik A."/>
            <person name="Curwen V."/>
            <person name="Dana A."/>
            <person name="Delcher A."/>
            <person name="Dew I."/>
            <person name="Evans C.A."/>
            <person name="Flanigan M."/>
            <person name="Grundschober-Freimoser A."/>
            <person name="Friedli L."/>
            <person name="Gu Z."/>
            <person name="Guan P."/>
            <person name="Guigo R."/>
            <person name="Hillenmeyer M.E."/>
            <person name="Hladun S.L."/>
            <person name="Hogan J.R."/>
            <person name="Hong Y.S."/>
            <person name="Hoover J."/>
            <person name="Jaillon O."/>
            <person name="Ke Z."/>
            <person name="Kodira C."/>
            <person name="Kokoza E."/>
            <person name="Koutsos A."/>
            <person name="Letunic I."/>
            <person name="Levitsky A."/>
            <person name="Liang Y."/>
            <person name="Lin J.J."/>
            <person name="Lobo N.F."/>
            <person name="Lopez J.R."/>
            <person name="Malek J.A."/>
            <person name="McIntosh T.C."/>
            <person name="Meister S."/>
            <person name="Miller J."/>
            <person name="Mobarry C."/>
            <person name="Mongin E."/>
            <person name="Murphy S.D."/>
            <person name="O'Brochta D.A."/>
            <person name="Pfannkoch C."/>
            <person name="Qi R."/>
            <person name="Regier M.A."/>
            <person name="Remington K."/>
            <person name="Shao H."/>
            <person name="Sharakhova M.V."/>
            <person name="Sitter C.D."/>
            <person name="Shetty J."/>
            <person name="Smith T.J."/>
            <person name="Strong R."/>
            <person name="Sun J."/>
            <person name="Thomasova D."/>
            <person name="Ton L.Q."/>
            <person name="Topalis P."/>
            <person name="Tu Z."/>
            <person name="Unger M.F."/>
            <person name="Walenz B."/>
            <person name="Wang A."/>
            <person name="Wang J."/>
            <person name="Wang M."/>
            <person name="Wang X."/>
            <person name="Woodford K.J."/>
            <person name="Wortman J.R."/>
            <person name="Wu M."/>
            <person name="Yao A."/>
            <person name="Zdobnov E.M."/>
            <person name="Zhang H."/>
            <person name="Zhao Q."/>
            <person name="Zhao S."/>
            <person name="Zhu S.C."/>
            <person name="Zhimulev I."/>
            <person name="Coluzzi M."/>
            <person name="della Torre A."/>
            <person name="Roth C.W."/>
            <person name="Louis C."/>
            <person name="Kalush F."/>
            <person name="Mural R.J."/>
            <person name="Myers E.W."/>
            <person name="Adams M.D."/>
            <person name="Smith H.O."/>
            <person name="Broder S."/>
            <person name="Gardner M.J."/>
            <person name="Fraser C.M."/>
            <person name="Birney E."/>
            <person name="Bork P."/>
            <person name="Brey P.T."/>
            <person name="Venter J.C."/>
            <person name="Weissenbach J."/>
            <person name="Kafatos F.C."/>
            <person name="Collins F.H."/>
            <person name="Hoffman S.L."/>
        </authorList>
    </citation>
    <scope>NUCLEOTIDE SEQUENCE [LARGE SCALE GENOMIC DNA]</scope>
    <source>
        <strain evidence="9">PEST</strain>
    </source>
</reference>
<reference evidence="9" key="3">
    <citation type="journal article" date="2004" name="Trends Parasitol.">
        <title>The Anopheles gambiae genome: an update.</title>
        <authorList>
            <person name="Mongin E."/>
            <person name="Louis C."/>
            <person name="Holt R.A."/>
            <person name="Birney E."/>
            <person name="Collins F.H."/>
        </authorList>
    </citation>
    <scope>NUCLEOTIDE SEQUENCE</scope>
    <source>
        <strain evidence="9">PEST</strain>
    </source>
</reference>
<dbReference type="GO" id="GO:0005839">
    <property type="term" value="C:proteasome core complex"/>
    <property type="evidence" value="ECO:0007669"/>
    <property type="project" value="InterPro"/>
</dbReference>
<keyword evidence="2 8" id="KW-0963">Cytoplasm</keyword>
<comment type="similarity">
    <text evidence="8">Belongs to the peptidase T1B family.</text>
</comment>
<dbReference type="PaxDb" id="7165-AGAP008837-PA"/>
<accession>Q7PWV4</accession>
<evidence type="ECO:0000256" key="8">
    <source>
        <dbReference type="RuleBase" id="RU004203"/>
    </source>
</evidence>
<reference evidence="9" key="2">
    <citation type="submission" date="2002-03" db="EMBL/GenBank/DDBJ databases">
        <authorList>
            <consortium name="The Anopheles Genome Sequencing Consortium"/>
        </authorList>
    </citation>
    <scope>NUCLEOTIDE SEQUENCE</scope>
    <source>
        <strain evidence="9">PEST</strain>
    </source>
</reference>
<comment type="function">
    <text evidence="5">Non-catalytic component of the proteasome, a multicatalytic proteinase complex which is characterized by its ability to cleave peptides with Arg, Phe, Tyr, Leu, and Glu adjacent to the leaving group at neutral or slightly basic pH. The proteasome has an ATP-dependent proteolytic activity.</text>
</comment>
<evidence type="ECO:0000256" key="7">
    <source>
        <dbReference type="ARBA" id="ARBA00049625"/>
    </source>
</evidence>
<dbReference type="GO" id="GO:0010498">
    <property type="term" value="P:proteasomal protein catabolic process"/>
    <property type="evidence" value="ECO:0007669"/>
    <property type="project" value="InterPro"/>
</dbReference>
<dbReference type="CDD" id="cd03758">
    <property type="entry name" value="proteasome_beta_type_2"/>
    <property type="match status" value="1"/>
</dbReference>
<reference evidence="9" key="4">
    <citation type="journal article" date="2007" name="Genome Biol.">
        <title>Update of the Anopheles gambiae PEST genome assembly.</title>
        <authorList>
            <person name="Sharakhova M.V."/>
            <person name="Hammond M.P."/>
            <person name="Lobo N.F."/>
            <person name="Krzywinski J."/>
            <person name="Unger M.F."/>
            <person name="Hillenmeyer M.E."/>
            <person name="Bruggner R.V."/>
            <person name="Birney E."/>
            <person name="Collins F.H."/>
        </authorList>
    </citation>
    <scope>NUCLEOTIDE SEQUENCE</scope>
    <source>
        <strain evidence="9">PEST</strain>
    </source>
</reference>
<dbReference type="PhylomeDB" id="Q7PWV4"/>
<dbReference type="PANTHER" id="PTHR32194">
    <property type="entry name" value="METALLOPROTEASE TLDD"/>
    <property type="match status" value="1"/>
</dbReference>
<dbReference type="PROSITE" id="PS00854">
    <property type="entry name" value="PROTEASOME_BETA_1"/>
    <property type="match status" value="1"/>
</dbReference>
<name>Q7PWV4_ANOGA</name>
<comment type="caution">
    <text evidence="9">The sequence shown here is derived from an EMBL/GenBank/DDBJ whole genome shotgun (WGS) entry which is preliminary data.</text>
</comment>
<keyword evidence="4 8" id="KW-0539">Nucleus</keyword>
<organism evidence="9">
    <name type="scientific">Anopheles gambiae</name>
    <name type="common">African malaria mosquito</name>
    <dbReference type="NCBI Taxonomy" id="7165"/>
    <lineage>
        <taxon>Eukaryota</taxon>
        <taxon>Metazoa</taxon>
        <taxon>Ecdysozoa</taxon>
        <taxon>Arthropoda</taxon>
        <taxon>Hexapoda</taxon>
        <taxon>Insecta</taxon>
        <taxon>Pterygota</taxon>
        <taxon>Neoptera</taxon>
        <taxon>Endopterygota</taxon>
        <taxon>Diptera</taxon>
        <taxon>Nematocera</taxon>
        <taxon>Culicoidea</taxon>
        <taxon>Culicidae</taxon>
        <taxon>Anophelinae</taxon>
        <taxon>Anopheles</taxon>
    </lineage>
</organism>
<comment type="subunit">
    <text evidence="1">The 26S proteasome consists of a 20S proteasome core and two 19S regulatory subunits. The 20S proteasome core is a barrel-shaped complex made of 28 subunits that are arranged in four stacked rings. The two outer rings are each formed by seven alpha subunits, and the two inner rings are formed by seven beta subunits. The proteolytic activity is exerted by three beta-subunits PSMB5, PSMB6 and PSMB7.</text>
</comment>
<evidence type="ECO:0000256" key="1">
    <source>
        <dbReference type="ARBA" id="ARBA00011656"/>
    </source>
</evidence>
<dbReference type="eggNOG" id="KOG0177">
    <property type="taxonomic scope" value="Eukaryota"/>
</dbReference>
<comment type="function">
    <text evidence="8">Component of the proteasome, a multicatalytic proteinase complex which is characterized by its ability to cleave peptides with Arg, Phe, Tyr, Leu, and Glu adjacent to the leaving group at neutral or slightly basic pH. The proteasome has an ATP-dependent proteolytic activity.</text>
</comment>
<dbReference type="InterPro" id="IPR016050">
    <property type="entry name" value="Proteasome_bsu_CS"/>
</dbReference>
<dbReference type="InterPro" id="IPR001353">
    <property type="entry name" value="Proteasome_sua/b"/>
</dbReference>
<keyword evidence="3 8" id="KW-0647">Proteasome</keyword>
<dbReference type="InterPro" id="IPR029055">
    <property type="entry name" value="Ntn_hydrolases_N"/>
</dbReference>
<dbReference type="KEGG" id="aga:1279804"/>
<dbReference type="PANTHER" id="PTHR32194:SF2">
    <property type="entry name" value="PROTEASOME SUBUNIT BETA TYPE-1"/>
    <property type="match status" value="1"/>
</dbReference>
<evidence type="ECO:0000313" key="9">
    <source>
        <dbReference type="EMBL" id="EAA14834.3"/>
    </source>
</evidence>
<evidence type="ECO:0000256" key="3">
    <source>
        <dbReference type="ARBA" id="ARBA00022942"/>
    </source>
</evidence>
<gene>
    <name evidence="9" type="ORF">AgaP_AGAP008837</name>
</gene>
<dbReference type="AlphaFoldDB" id="Q7PWV4"/>
<dbReference type="VEuPathDB" id="VectorBase:AGAMI1_012350"/>
<dbReference type="VEuPathDB" id="VectorBase:AGAP008837"/>
<dbReference type="HOGENOM" id="CLU_035750_12_1_1"/>
<dbReference type="GO" id="GO:0005634">
    <property type="term" value="C:nucleus"/>
    <property type="evidence" value="ECO:0007669"/>
    <property type="project" value="UniProtKB-SubCell"/>
</dbReference>
<dbReference type="InterPro" id="IPR035206">
    <property type="entry name" value="Proteasome_beta2"/>
</dbReference>
<comment type="subcellular location">
    <subcellularLocation>
        <location evidence="8">Cytoplasm</location>
    </subcellularLocation>
    <subcellularLocation>
        <location evidence="8">Nucleus</location>
    </subcellularLocation>
</comment>
<evidence type="ECO:0000256" key="4">
    <source>
        <dbReference type="ARBA" id="ARBA00023242"/>
    </source>
</evidence>
<dbReference type="FunFam" id="3.60.20.10:FF:000008">
    <property type="entry name" value="Proteasome subunit beta type-4"/>
    <property type="match status" value="1"/>
</dbReference>
<reference evidence="9" key="5">
    <citation type="submission" date="2011-05" db="EMBL/GenBank/DDBJ databases">
        <authorList>
            <consortium name="VectorBase"/>
        </authorList>
    </citation>
    <scope>NUCLEOTIDE SEQUENCE</scope>
    <source>
        <strain evidence="9">PEST</strain>
    </source>
</reference>
<evidence type="ECO:0000256" key="5">
    <source>
        <dbReference type="ARBA" id="ARBA00024953"/>
    </source>
</evidence>
<evidence type="ECO:0000256" key="2">
    <source>
        <dbReference type="ARBA" id="ARBA00022490"/>
    </source>
</evidence>
<dbReference type="InterPro" id="IPR023333">
    <property type="entry name" value="Proteasome_suB-type"/>
</dbReference>
<dbReference type="FunCoup" id="Q7PWV4">
    <property type="interactions" value="1576"/>
</dbReference>
<dbReference type="PROSITE" id="PS51476">
    <property type="entry name" value="PROTEASOME_BETA_2"/>
    <property type="match status" value="1"/>
</dbReference>
<dbReference type="InParanoid" id="Q7PWV4"/>
<sequence length="207" mass="23446">LTMETLMGIRGPDFVMLAADCTHAHSIMVLKDDEDKILKVSDNLMLATMGEAGDRVQFTEYISKNILLYRMRNGYELGPKAAAHFTRRNLADYLRSRTPYHVNLLVGGYDEVDGPQLHYIDYLANSLPVKHGAHGYGGMFVNSIFDRYHHDKITQKEAYEIFRKGVTEIHKRLILNLPNFKVAVIDKDGVKYLDDITPDSLKQASAA</sequence>
<dbReference type="Pfam" id="PF00227">
    <property type="entry name" value="Proteasome"/>
    <property type="match status" value="1"/>
</dbReference>
<feature type="non-terminal residue" evidence="9">
    <location>
        <position position="1"/>
    </location>
</feature>
<evidence type="ECO:0000256" key="6">
    <source>
        <dbReference type="ARBA" id="ARBA00026071"/>
    </source>
</evidence>
<comment type="subunit">
    <text evidence="8">Component of the proteasome complex.</text>
</comment>
<proteinExistence type="inferred from homology"/>
<comment type="subunit">
    <text evidence="6">The 26S proteasome consists of a 20S proteasome core and two 19S regulatory subunits. The 20S proteasome core is composed of 28 subunits that are arranged in four stacked rings, resulting in a barrel-shaped structure. The two end rings are each formed by seven alpha subunits, and the two central rings are each formed by seven beta subunits. The catalytic chamber with the active sites is on the inside of the barrel.</text>
</comment>
<dbReference type="STRING" id="7165.Q7PWV4"/>
<dbReference type="GO" id="GO:0005737">
    <property type="term" value="C:cytoplasm"/>
    <property type="evidence" value="ECO:0007669"/>
    <property type="project" value="UniProtKB-SubCell"/>
</dbReference>
<dbReference type="EMBL" id="AAAB01008984">
    <property type="protein sequence ID" value="EAA14834.3"/>
    <property type="molecule type" value="Genomic_DNA"/>
</dbReference>
<protein>
    <recommendedName>
        <fullName evidence="8">Proteasome subunit beta</fullName>
    </recommendedName>
</protein>